<dbReference type="EMBL" id="JALJOR010000007">
    <property type="protein sequence ID" value="KAK9814141.1"/>
    <property type="molecule type" value="Genomic_DNA"/>
</dbReference>
<organism evidence="1 2">
    <name type="scientific">[Myrmecia] bisecta</name>
    <dbReference type="NCBI Taxonomy" id="41462"/>
    <lineage>
        <taxon>Eukaryota</taxon>
        <taxon>Viridiplantae</taxon>
        <taxon>Chlorophyta</taxon>
        <taxon>core chlorophytes</taxon>
        <taxon>Trebouxiophyceae</taxon>
        <taxon>Trebouxiales</taxon>
        <taxon>Trebouxiaceae</taxon>
        <taxon>Myrmecia</taxon>
    </lineage>
</organism>
<reference evidence="1 2" key="1">
    <citation type="journal article" date="2024" name="Nat. Commun.">
        <title>Phylogenomics reveals the evolutionary origins of lichenization in chlorophyte algae.</title>
        <authorList>
            <person name="Puginier C."/>
            <person name="Libourel C."/>
            <person name="Otte J."/>
            <person name="Skaloud P."/>
            <person name="Haon M."/>
            <person name="Grisel S."/>
            <person name="Petersen M."/>
            <person name="Berrin J.G."/>
            <person name="Delaux P.M."/>
            <person name="Dal Grande F."/>
            <person name="Keller J."/>
        </authorList>
    </citation>
    <scope>NUCLEOTIDE SEQUENCE [LARGE SCALE GENOMIC DNA]</scope>
    <source>
        <strain evidence="1 2">SAG 2043</strain>
    </source>
</reference>
<dbReference type="PANTHER" id="PTHR31511:SF12">
    <property type="entry name" value="RHO TERMINATION FACTOR N-TERMINAL DOMAIN-CONTAINING PROTEIN"/>
    <property type="match status" value="1"/>
</dbReference>
<gene>
    <name evidence="1" type="ORF">WJX72_001210</name>
</gene>
<accession>A0AAW1Q0D4</accession>
<dbReference type="AlphaFoldDB" id="A0AAW1Q0D4"/>
<comment type="caution">
    <text evidence="1">The sequence shown here is derived from an EMBL/GenBank/DDBJ whole genome shotgun (WGS) entry which is preliminary data.</text>
</comment>
<evidence type="ECO:0000313" key="1">
    <source>
        <dbReference type="EMBL" id="KAK9814141.1"/>
    </source>
</evidence>
<keyword evidence="2" id="KW-1185">Reference proteome</keyword>
<dbReference type="InterPro" id="IPR043502">
    <property type="entry name" value="DNA/RNA_pol_sf"/>
</dbReference>
<evidence type="ECO:0000313" key="2">
    <source>
        <dbReference type="Proteomes" id="UP001489004"/>
    </source>
</evidence>
<sequence>MAYKNAKNGMKQHFCLRCFQSFQTSEKLVKHKERCVPPGVDSHTPIDVFPHPDGDNPRHRKDYVTFDAYQKQLPADVVIYADFESCILPGDSERLHGKHKAIAAHFNAVYSDGTSEASEVFYGDTPEDVIDRLLEGLRSTAYSMDKKLQKFKEHALTADEKRQHAAAEECYLCGGSFAARPGSQDPKSSEKYSTVTWRVGGNGLSIQFKDSTMFLLDSLDKLVKMQGGNLPLAKAFWSKRGKGEEQIQLLLRKGVYPYRWTDNPAKLEHTQLPPIEAFRNDLTGDACKPEEYAHAQNVWRVLLCRTVRDYMELYLLSDVMLLSDVFENFRKSSLTIYQLDPAHYISAPGLFYDAALRMGGETLALFTREQRDMYYFCEKPRGGVCSINHRYAKANNPYLPDYDSGQPTSYISYVDATGLYATAMLEKLPVDQYRWEPEGFDHAAMDLEGERGGFGEFDFDYPEELHDAHNMFPLAAEHLQLTRDMLSPLTKQQRGDTRAPLGNKLVPNLLAKKNYICDLRLARQYVELGMKITTVHRILTFRQVAWLKPFIEFNFAKRGGGFPRREHLLPNVKSLRRHIAKPTFKNYYPFKQCESLTGVEMHQMHVFLNKPIAVGLAIVELSKRIMYDYHYGYMLPRYGADRLKLLFTDTDSLTYLVQTEDIYKDMGESVESRARFDTSSFPKAHFLYSKANEKKPHTMTDEAKGNPIGACHLAHWCPGLGKESKESKLCKGVKRSCVRRDLSLANYKECLATQKPQERGFNTIRSHQHELYIEHVNKVALSSIDDKRYQLDGIATLAYGHYRIAEIEAAAEAIENVN</sequence>
<protein>
    <recommendedName>
        <fullName evidence="3">DNA-directed DNA polymerase</fullName>
    </recommendedName>
</protein>
<evidence type="ECO:0008006" key="3">
    <source>
        <dbReference type="Google" id="ProtNLM"/>
    </source>
</evidence>
<dbReference type="PANTHER" id="PTHR31511">
    <property type="entry name" value="PROTEIN CBG23764"/>
    <property type="match status" value="1"/>
</dbReference>
<dbReference type="SUPFAM" id="SSF56672">
    <property type="entry name" value="DNA/RNA polymerases"/>
    <property type="match status" value="1"/>
</dbReference>
<name>A0AAW1Q0D4_9CHLO</name>
<proteinExistence type="predicted"/>
<dbReference type="Proteomes" id="UP001489004">
    <property type="component" value="Unassembled WGS sequence"/>
</dbReference>